<organism evidence="1 2">
    <name type="scientific">Halolamina salifodinae</name>
    <dbReference type="NCBI Taxonomy" id="1202767"/>
    <lineage>
        <taxon>Archaea</taxon>
        <taxon>Methanobacteriati</taxon>
        <taxon>Methanobacteriota</taxon>
        <taxon>Stenosarchaea group</taxon>
        <taxon>Halobacteria</taxon>
        <taxon>Halobacteriales</taxon>
        <taxon>Haloferacaceae</taxon>
    </lineage>
</organism>
<dbReference type="GO" id="GO:0005840">
    <property type="term" value="C:ribosome"/>
    <property type="evidence" value="ECO:0007669"/>
    <property type="project" value="UniProtKB-KW"/>
</dbReference>
<evidence type="ECO:0000313" key="2">
    <source>
        <dbReference type="Proteomes" id="UP000823736"/>
    </source>
</evidence>
<accession>A0A8T4GZJ3</accession>
<dbReference type="EMBL" id="JAGGLC010000004">
    <property type="protein sequence ID" value="MBP1987722.1"/>
    <property type="molecule type" value="Genomic_DNA"/>
</dbReference>
<dbReference type="RefSeq" id="WP_209492083.1">
    <property type="nucleotide sequence ID" value="NZ_JAGGLC010000004.1"/>
</dbReference>
<dbReference type="OrthoDB" id="376037at2157"/>
<dbReference type="AlphaFoldDB" id="A0A8T4GZJ3"/>
<protein>
    <submittedName>
        <fullName evidence="1">Ribosomal protein S27AE</fullName>
    </submittedName>
</protein>
<keyword evidence="2" id="KW-1185">Reference proteome</keyword>
<sequence length="53" mass="5795">MAVVKVACPRCGEVANATVNSKSDEIKKLGTSSRREYKSSCKECGGTFYYNLN</sequence>
<keyword evidence="1" id="KW-0689">Ribosomal protein</keyword>
<keyword evidence="1" id="KW-0687">Ribonucleoprotein</keyword>
<comment type="caution">
    <text evidence="1">The sequence shown here is derived from an EMBL/GenBank/DDBJ whole genome shotgun (WGS) entry which is preliminary data.</text>
</comment>
<gene>
    <name evidence="1" type="ORF">J2753_002223</name>
</gene>
<evidence type="ECO:0000313" key="1">
    <source>
        <dbReference type="EMBL" id="MBP1987722.1"/>
    </source>
</evidence>
<dbReference type="Proteomes" id="UP000823736">
    <property type="component" value="Unassembled WGS sequence"/>
</dbReference>
<name>A0A8T4GZJ3_9EURY</name>
<reference evidence="1" key="1">
    <citation type="submission" date="2021-03" db="EMBL/GenBank/DDBJ databases">
        <title>Genomic Encyclopedia of Type Strains, Phase IV (KMG-IV): sequencing the most valuable type-strain genomes for metagenomic binning, comparative biology and taxonomic classification.</title>
        <authorList>
            <person name="Goeker M."/>
        </authorList>
    </citation>
    <scope>NUCLEOTIDE SEQUENCE</scope>
    <source>
        <strain evidence="1">DSM 26232</strain>
    </source>
</reference>
<proteinExistence type="predicted"/>